<gene>
    <name evidence="1" type="ORF">FB558_3149</name>
</gene>
<dbReference type="AlphaFoldDB" id="A0A543E4E7"/>
<sequence>MMRELFVFVRSVVVITVVAFLAVVALATPALASGFALSHFGTICFQSFCAPSGVLEHNVIGRDRTITYQWAEVETVGPICNWKIDFVFRDDGGREYFRSPGDMSNTCANVAYRKYAPQSGGKQWQYGRTCAEVFTNGEFLTRACVDVVRPRDE</sequence>
<protein>
    <submittedName>
        <fullName evidence="1">Uncharacterized protein</fullName>
    </submittedName>
</protein>
<evidence type="ECO:0000313" key="1">
    <source>
        <dbReference type="EMBL" id="TQM16339.1"/>
    </source>
</evidence>
<proteinExistence type="predicted"/>
<accession>A0A543E4E7</accession>
<dbReference type="EMBL" id="VFPA01000001">
    <property type="protein sequence ID" value="TQM16339.1"/>
    <property type="molecule type" value="Genomic_DNA"/>
</dbReference>
<reference evidence="1 2" key="1">
    <citation type="submission" date="2019-06" db="EMBL/GenBank/DDBJ databases">
        <title>Sequencing the genomes of 1000 actinobacteria strains.</title>
        <authorList>
            <person name="Klenk H.-P."/>
        </authorList>
    </citation>
    <scope>NUCLEOTIDE SEQUENCE [LARGE SCALE GENOMIC DNA]</scope>
    <source>
        <strain evidence="1 2">DSM 45301</strain>
    </source>
</reference>
<comment type="caution">
    <text evidence="1">The sequence shown here is derived from an EMBL/GenBank/DDBJ whole genome shotgun (WGS) entry which is preliminary data.</text>
</comment>
<dbReference type="Proteomes" id="UP000315677">
    <property type="component" value="Unassembled WGS sequence"/>
</dbReference>
<keyword evidence="2" id="KW-1185">Reference proteome</keyword>
<organism evidence="1 2">
    <name type="scientific">Pseudonocardia kunmingensis</name>
    <dbReference type="NCBI Taxonomy" id="630975"/>
    <lineage>
        <taxon>Bacteria</taxon>
        <taxon>Bacillati</taxon>
        <taxon>Actinomycetota</taxon>
        <taxon>Actinomycetes</taxon>
        <taxon>Pseudonocardiales</taxon>
        <taxon>Pseudonocardiaceae</taxon>
        <taxon>Pseudonocardia</taxon>
    </lineage>
</organism>
<evidence type="ECO:0000313" key="2">
    <source>
        <dbReference type="Proteomes" id="UP000315677"/>
    </source>
</evidence>
<name>A0A543E4E7_9PSEU</name>